<feature type="transmembrane region" description="Helical" evidence="1">
    <location>
        <begin position="36"/>
        <end position="67"/>
    </location>
</feature>
<organism evidence="2 3">
    <name type="scientific">Candidatus Propionivibrio aalborgensis</name>
    <dbReference type="NCBI Taxonomy" id="1860101"/>
    <lineage>
        <taxon>Bacteria</taxon>
        <taxon>Pseudomonadati</taxon>
        <taxon>Pseudomonadota</taxon>
        <taxon>Betaproteobacteria</taxon>
        <taxon>Rhodocyclales</taxon>
        <taxon>Rhodocyclaceae</taxon>
        <taxon>Propionivibrio</taxon>
    </lineage>
</organism>
<dbReference type="SUPFAM" id="SSF51161">
    <property type="entry name" value="Trimeric LpxA-like enzymes"/>
    <property type="match status" value="1"/>
</dbReference>
<name>A0A1A8XTL0_9RHOO</name>
<feature type="transmembrane region" description="Helical" evidence="1">
    <location>
        <begin position="7"/>
        <end position="30"/>
    </location>
</feature>
<feature type="transmembrane region" description="Helical" evidence="1">
    <location>
        <begin position="170"/>
        <end position="191"/>
    </location>
</feature>
<gene>
    <name evidence="2" type="ORF">PROAA_2550007</name>
</gene>
<protein>
    <submittedName>
        <fullName evidence="2">Uncharacterized protein</fullName>
    </submittedName>
</protein>
<dbReference type="Proteomes" id="UP000199600">
    <property type="component" value="Unassembled WGS sequence"/>
</dbReference>
<dbReference type="InterPro" id="IPR011004">
    <property type="entry name" value="Trimer_LpxA-like_sf"/>
</dbReference>
<evidence type="ECO:0000313" key="2">
    <source>
        <dbReference type="EMBL" id="SBT08076.1"/>
    </source>
</evidence>
<keyword evidence="1" id="KW-1133">Transmembrane helix</keyword>
<dbReference type="EMBL" id="FLQY01000174">
    <property type="protein sequence ID" value="SBT08076.1"/>
    <property type="molecule type" value="Genomic_DNA"/>
</dbReference>
<dbReference type="InterPro" id="IPR001451">
    <property type="entry name" value="Hexapep"/>
</dbReference>
<dbReference type="PANTHER" id="PTHR13061">
    <property type="entry name" value="DYNACTIN SUBUNIT P25"/>
    <property type="match status" value="1"/>
</dbReference>
<accession>A0A1A8XTL0</accession>
<evidence type="ECO:0000313" key="3">
    <source>
        <dbReference type="Proteomes" id="UP000199600"/>
    </source>
</evidence>
<evidence type="ECO:0000256" key="1">
    <source>
        <dbReference type="SAM" id="Phobius"/>
    </source>
</evidence>
<dbReference type="Gene3D" id="2.160.10.10">
    <property type="entry name" value="Hexapeptide repeat proteins"/>
    <property type="match status" value="1"/>
</dbReference>
<reference evidence="2 3" key="1">
    <citation type="submission" date="2016-06" db="EMBL/GenBank/DDBJ databases">
        <authorList>
            <person name="Kjaerup R.B."/>
            <person name="Dalgaard T.S."/>
            <person name="Juul-Madsen H.R."/>
        </authorList>
    </citation>
    <scope>NUCLEOTIDE SEQUENCE [LARGE SCALE GENOMIC DNA]</scope>
    <source>
        <strain evidence="2">2</strain>
    </source>
</reference>
<proteinExistence type="predicted"/>
<dbReference type="Pfam" id="PF00132">
    <property type="entry name" value="Hexapep"/>
    <property type="match status" value="1"/>
</dbReference>
<dbReference type="PANTHER" id="PTHR13061:SF29">
    <property type="entry name" value="GAMMA CARBONIC ANHYDRASE-LIKE 1, MITOCHONDRIAL-RELATED"/>
    <property type="match status" value="1"/>
</dbReference>
<dbReference type="InterPro" id="IPR050484">
    <property type="entry name" value="Transf_Hexapept/Carb_Anhydrase"/>
</dbReference>
<sequence length="220" mass="23209">METEAKDYVYAGSLIALILAATVLILLALHDWLASVFGVFSAIVLFIVLALAYGGLTALALTILAAWQPLREGEYTLDHSQFTLWKVQHVVGELGKVALSLFFPVFARPAFYALFGARVGQQVAVAGKILDPQLTVLEDRCVLGEGCTVTSHTMVHDRFILRSVRVGSRATVGIGSILMPGVIIGAGAIVLPGAVLKTGTKVPAGETWGGVPAARVKAAD</sequence>
<dbReference type="RefSeq" id="WP_186411101.1">
    <property type="nucleotide sequence ID" value="NZ_FLQY01000174.1"/>
</dbReference>
<dbReference type="AlphaFoldDB" id="A0A1A8XTL0"/>
<keyword evidence="3" id="KW-1185">Reference proteome</keyword>
<keyword evidence="1" id="KW-0472">Membrane</keyword>
<keyword evidence="1" id="KW-0812">Transmembrane</keyword>